<evidence type="ECO:0000256" key="1">
    <source>
        <dbReference type="SAM" id="Phobius"/>
    </source>
</evidence>
<protein>
    <recommendedName>
        <fullName evidence="4">ABC transporter permease</fullName>
    </recommendedName>
</protein>
<keyword evidence="1" id="KW-0472">Membrane</keyword>
<gene>
    <name evidence="2" type="ORF">MKJ03_05395</name>
</gene>
<accession>A0ABT0CX64</accession>
<evidence type="ECO:0008006" key="4">
    <source>
        <dbReference type="Google" id="ProtNLM"/>
    </source>
</evidence>
<feature type="transmembrane region" description="Helical" evidence="1">
    <location>
        <begin position="83"/>
        <end position="116"/>
    </location>
</feature>
<keyword evidence="1" id="KW-1133">Transmembrane helix</keyword>
<reference evidence="2 3" key="1">
    <citation type="submission" date="2022-03" db="EMBL/GenBank/DDBJ databases">
        <title>Rhizobium SSM4.3 sp. nov., isolated from Sediment (Gouqi Island).</title>
        <authorList>
            <person name="Chen G."/>
        </authorList>
    </citation>
    <scope>NUCLEOTIDE SEQUENCE [LARGE SCALE GENOMIC DNA]</scope>
    <source>
        <strain evidence="2 3">SSM4.3</strain>
        <plasmid evidence="2">unnamed</plasmid>
    </source>
</reference>
<organism evidence="2 3">
    <name type="scientific">Peteryoungia algae</name>
    <dbReference type="NCBI Taxonomy" id="2919917"/>
    <lineage>
        <taxon>Bacteria</taxon>
        <taxon>Pseudomonadati</taxon>
        <taxon>Pseudomonadota</taxon>
        <taxon>Alphaproteobacteria</taxon>
        <taxon>Hyphomicrobiales</taxon>
        <taxon>Rhizobiaceae</taxon>
        <taxon>Peteryoungia</taxon>
    </lineage>
</organism>
<sequence>MSLKRSFYRNNAARPARTRSLATALYIDLKLAIRSLKTSTKWAIVVAAKSVVVSFILGALAPYATAYYAIRNGFRVPVEGVPYIQFAIAIASFSSFFIAMALLAATMTALQQISLLDRISQKLKIESQETTQFRKNFYGSKILVGAAISAIPTAYILVEHFGLNSMEINIFID</sequence>
<name>A0ABT0CX64_9HYPH</name>
<evidence type="ECO:0000313" key="3">
    <source>
        <dbReference type="Proteomes" id="UP001522662"/>
    </source>
</evidence>
<keyword evidence="1" id="KW-0812">Transmembrane</keyword>
<proteinExistence type="predicted"/>
<feature type="transmembrane region" description="Helical" evidence="1">
    <location>
        <begin position="137"/>
        <end position="158"/>
    </location>
</feature>
<keyword evidence="2" id="KW-0614">Plasmid</keyword>
<comment type="caution">
    <text evidence="2">The sequence shown here is derived from an EMBL/GenBank/DDBJ whole genome shotgun (WGS) entry which is preliminary data.</text>
</comment>
<keyword evidence="3" id="KW-1185">Reference proteome</keyword>
<evidence type="ECO:0000313" key="2">
    <source>
        <dbReference type="EMBL" id="MCJ8237754.1"/>
    </source>
</evidence>
<dbReference type="EMBL" id="JALAYX010000001">
    <property type="protein sequence ID" value="MCJ8237754.1"/>
    <property type="molecule type" value="Genomic_DNA"/>
</dbReference>
<feature type="transmembrane region" description="Helical" evidence="1">
    <location>
        <begin position="42"/>
        <end position="63"/>
    </location>
</feature>
<geneLocation type="plasmid" evidence="2">
    <name>unnamed</name>
</geneLocation>
<dbReference type="RefSeq" id="WP_245135292.1">
    <property type="nucleotide sequence ID" value="NZ_CP128477.1"/>
</dbReference>
<dbReference type="Proteomes" id="UP001522662">
    <property type="component" value="Unassembled WGS sequence"/>
</dbReference>